<feature type="signal peptide" evidence="1">
    <location>
        <begin position="1"/>
        <end position="21"/>
    </location>
</feature>
<dbReference type="PANTHER" id="PTHR42951:SF17">
    <property type="entry name" value="METALLO-BETA-LACTAMASE DOMAIN-CONTAINING PROTEIN"/>
    <property type="match status" value="1"/>
</dbReference>
<dbReference type="NCBIfam" id="NF033105">
    <property type="entry name" value="bla_subclass_B3"/>
    <property type="match status" value="1"/>
</dbReference>
<dbReference type="SMART" id="SM00849">
    <property type="entry name" value="Lactamase_B"/>
    <property type="match status" value="1"/>
</dbReference>
<proteinExistence type="predicted"/>
<gene>
    <name evidence="3" type="primary">bla</name>
    <name evidence="3" type="ORF">OL497_05440</name>
</gene>
<dbReference type="EC" id="3.5.2.6" evidence="3"/>
<dbReference type="GO" id="GO:0008800">
    <property type="term" value="F:beta-lactamase activity"/>
    <property type="evidence" value="ECO:0007669"/>
    <property type="project" value="UniProtKB-EC"/>
</dbReference>
<feature type="domain" description="Metallo-beta-lactamase" evidence="2">
    <location>
        <begin position="54"/>
        <end position="244"/>
    </location>
</feature>
<dbReference type="RefSeq" id="WP_264728551.1">
    <property type="nucleotide sequence ID" value="NZ_JAPDNR010000001.1"/>
</dbReference>
<dbReference type="InterPro" id="IPR050855">
    <property type="entry name" value="NDM-1-like"/>
</dbReference>
<dbReference type="Gene3D" id="3.60.15.10">
    <property type="entry name" value="Ribonuclease Z/Hydroxyacylglutathione hydrolase-like"/>
    <property type="match status" value="1"/>
</dbReference>
<name>A0ABT3IH93_9BACT</name>
<evidence type="ECO:0000256" key="1">
    <source>
        <dbReference type="SAM" id="SignalP"/>
    </source>
</evidence>
<keyword evidence="3" id="KW-0378">Hydrolase</keyword>
<evidence type="ECO:0000259" key="2">
    <source>
        <dbReference type="SMART" id="SM00849"/>
    </source>
</evidence>
<feature type="chain" id="PRO_5045524910" evidence="1">
    <location>
        <begin position="22"/>
        <end position="291"/>
    </location>
</feature>
<dbReference type="SUPFAM" id="SSF56281">
    <property type="entry name" value="Metallo-hydrolase/oxidoreductase"/>
    <property type="match status" value="1"/>
</dbReference>
<dbReference type="EMBL" id="JAPDNS010000001">
    <property type="protein sequence ID" value="MCW3483326.1"/>
    <property type="molecule type" value="Genomic_DNA"/>
</dbReference>
<dbReference type="InterPro" id="IPR036866">
    <property type="entry name" value="RibonucZ/Hydroxyglut_hydro"/>
</dbReference>
<keyword evidence="4" id="KW-1185">Reference proteome</keyword>
<reference evidence="3 4" key="1">
    <citation type="submission" date="2022-10" db="EMBL/GenBank/DDBJ databases">
        <title>Chitinophaga nivalis PC15 sp. nov., isolated from Pyeongchang county, South Korea.</title>
        <authorList>
            <person name="Trinh H.N."/>
        </authorList>
    </citation>
    <scope>NUCLEOTIDE SEQUENCE [LARGE SCALE GENOMIC DNA]</scope>
    <source>
        <strain evidence="3 4">PC14</strain>
    </source>
</reference>
<dbReference type="PANTHER" id="PTHR42951">
    <property type="entry name" value="METALLO-BETA-LACTAMASE DOMAIN-CONTAINING"/>
    <property type="match status" value="1"/>
</dbReference>
<comment type="caution">
    <text evidence="3">The sequence shown here is derived from an EMBL/GenBank/DDBJ whole genome shotgun (WGS) entry which is preliminary data.</text>
</comment>
<keyword evidence="1" id="KW-0732">Signal</keyword>
<protein>
    <submittedName>
        <fullName evidence="3">Subclass B3 metallo-beta-lactamase</fullName>
        <ecNumber evidence="3">3.5.2.6</ecNumber>
    </submittedName>
</protein>
<dbReference type="NCBIfam" id="NF012229">
    <property type="entry name" value="bla_class_B_core"/>
    <property type="match status" value="1"/>
</dbReference>
<organism evidence="3 4">
    <name type="scientific">Chitinophaga nivalis</name>
    <dbReference type="NCBI Taxonomy" id="2991709"/>
    <lineage>
        <taxon>Bacteria</taxon>
        <taxon>Pseudomonadati</taxon>
        <taxon>Bacteroidota</taxon>
        <taxon>Chitinophagia</taxon>
        <taxon>Chitinophagales</taxon>
        <taxon>Chitinophagaceae</taxon>
        <taxon>Chitinophaga</taxon>
    </lineage>
</organism>
<dbReference type="InterPro" id="IPR001279">
    <property type="entry name" value="Metallo-B-lactamas"/>
</dbReference>
<dbReference type="Pfam" id="PF00753">
    <property type="entry name" value="Lactamase_B"/>
    <property type="match status" value="1"/>
</dbReference>
<accession>A0ABT3IH93</accession>
<sequence>MFIKKYLLSACLLLVTFWASAQKVVEPAITNAKWNKPYSPFQIAGNLYYVGTAELAVYLIVTPQGNILINTGAAASASMIKRSIAALGFKLADTKILLNTQAHYDHMGAMAAIKAVTGAKMMVNEGDAGVVADGGLSDYSEAGKVRLFAPVKVDRVLHNGDTIKLGGMQLVMLHHPGHTKGSSSFLFDVKDASRSYRVLIANMPTIVTSKRFDDIPAYPGIAKDYAYTLHAMKKLSFDIWLASHASQFGLESKHKPGSKYNPAAFMDRKEYDAELKDLEEEYLKKVKQNKQ</sequence>
<evidence type="ECO:0000313" key="3">
    <source>
        <dbReference type="EMBL" id="MCW3483326.1"/>
    </source>
</evidence>
<dbReference type="Proteomes" id="UP001207742">
    <property type="component" value="Unassembled WGS sequence"/>
</dbReference>
<evidence type="ECO:0000313" key="4">
    <source>
        <dbReference type="Proteomes" id="UP001207742"/>
    </source>
</evidence>